<reference evidence="2 3" key="1">
    <citation type="submission" date="2016-11" db="EMBL/GenBank/DDBJ databases">
        <title>Whole genomes of Flavobacteriaceae.</title>
        <authorList>
            <person name="Stine C."/>
            <person name="Li C."/>
            <person name="Tadesse D."/>
        </authorList>
    </citation>
    <scope>NUCLEOTIDE SEQUENCE [LARGE SCALE GENOMIC DNA]</scope>
    <source>
        <strain evidence="2 3">DSM 18292</strain>
    </source>
</reference>
<dbReference type="OrthoDB" id="625456at2"/>
<gene>
    <name evidence="2" type="ORF">B0A66_21315</name>
</gene>
<feature type="chain" id="PRO_5013144289" description="Porin" evidence="1">
    <location>
        <begin position="25"/>
        <end position="389"/>
    </location>
</feature>
<dbReference type="RefSeq" id="WP_089051865.1">
    <property type="nucleotide sequence ID" value="NZ_FXTV01000006.1"/>
</dbReference>
<protein>
    <recommendedName>
        <fullName evidence="4">Porin</fullName>
    </recommendedName>
</protein>
<dbReference type="EMBL" id="MUGW01000070">
    <property type="protein sequence ID" value="OXA84087.1"/>
    <property type="molecule type" value="Genomic_DNA"/>
</dbReference>
<evidence type="ECO:0000313" key="3">
    <source>
        <dbReference type="Proteomes" id="UP000198345"/>
    </source>
</evidence>
<name>A0A226GQ54_9FLAO</name>
<evidence type="ECO:0008006" key="4">
    <source>
        <dbReference type="Google" id="ProtNLM"/>
    </source>
</evidence>
<sequence>MQQHYKLLLLLIAFSTSNFMHSQANINLMANTSADTLKVDSEKPKLTINGAVRVHYKDEFYNETRKKEGGEFGFDLFGLVVNASNKNFKVSADMRFMPASAGGTMLKEGWVGYDFQNGDDFQIGLIQDPFGNLDYNSYSWFLGIGYGLGFEGKYSMGAKYHHKGNSWEWQAAFMKNAMETFTNDPDLRDNQWSASVVGDNKEINQISGQLVYKIKTDGALHKIGASGKIGQLYNFAENKMGNRNALAVHYNMDYKNLGIKAEAYTYEFNAKGGNTQYVDMGAFNYTYKVASKANVYAVSAKYSFPFKNKSINEIAYYSEYGYVDKKFGLKGSQMVTNGILIKVLNQIYTHVEYVAGQNHPFLGDAQASLYNDYDNKWHARLQCNIGYYF</sequence>
<comment type="caution">
    <text evidence="2">The sequence shown here is derived from an EMBL/GenBank/DDBJ whole genome shotgun (WGS) entry which is preliminary data.</text>
</comment>
<feature type="signal peptide" evidence="1">
    <location>
        <begin position="1"/>
        <end position="24"/>
    </location>
</feature>
<accession>A0A226GQ54</accession>
<dbReference type="SUPFAM" id="SSF56935">
    <property type="entry name" value="Porins"/>
    <property type="match status" value="1"/>
</dbReference>
<keyword evidence="1" id="KW-0732">Signal</keyword>
<proteinExistence type="predicted"/>
<organism evidence="2 3">
    <name type="scientific">Flavobacterium hercynium</name>
    <dbReference type="NCBI Taxonomy" id="387094"/>
    <lineage>
        <taxon>Bacteria</taxon>
        <taxon>Pseudomonadati</taxon>
        <taxon>Bacteroidota</taxon>
        <taxon>Flavobacteriia</taxon>
        <taxon>Flavobacteriales</taxon>
        <taxon>Flavobacteriaceae</taxon>
        <taxon>Flavobacterium</taxon>
    </lineage>
</organism>
<dbReference type="AlphaFoldDB" id="A0A226GQ54"/>
<evidence type="ECO:0000313" key="2">
    <source>
        <dbReference type="EMBL" id="OXA84087.1"/>
    </source>
</evidence>
<keyword evidence="3" id="KW-1185">Reference proteome</keyword>
<evidence type="ECO:0000256" key="1">
    <source>
        <dbReference type="SAM" id="SignalP"/>
    </source>
</evidence>
<dbReference type="Proteomes" id="UP000198345">
    <property type="component" value="Unassembled WGS sequence"/>
</dbReference>